<sequence length="412" mass="43434">MRAKATVTAAVLGLVSTLALSGCGSGSANANRVVYWDTSNPSESSVFAGIAQECGRTGGYEVAVETVSFDQALNNYKTAAQGGQGPDVLRADVGWVAQLAQAGLVQDLSGTPLAADTGDFLAQPLESTRHEGKTYAVPQVTDALALFYNKRKLDEAGVAPPKSWEELRAAAPRLGGQNAFFINNDEYYALPFLYTHGGDLVNPAGKTIDINTPESVRGLQTAKDLLDAGAARTALDQTNSYSNMKTAFTSGEVAMVVDGPWAAAEYLESEEFADPSNLGIAPVPGSATPSPVGGHDYVIRQGSDATDASVKFVQCMSSAQNQAAIAEKLGLLPTRRSAYDSPAVTANRMVSAFKPLVDGAHSRAWIPEGAELLDPLQTAYADILAGRKETKAALDETAKLYKDTVVTDYTQR</sequence>
<evidence type="ECO:0000256" key="3">
    <source>
        <dbReference type="ARBA" id="ARBA00022729"/>
    </source>
</evidence>
<dbReference type="EMBL" id="BAAAUX010000016">
    <property type="protein sequence ID" value="GAA2799490.1"/>
    <property type="molecule type" value="Genomic_DNA"/>
</dbReference>
<reference evidence="5 6" key="1">
    <citation type="journal article" date="2019" name="Int. J. Syst. Evol. Microbiol.">
        <title>The Global Catalogue of Microorganisms (GCM) 10K type strain sequencing project: providing services to taxonomists for standard genome sequencing and annotation.</title>
        <authorList>
            <consortium name="The Broad Institute Genomics Platform"/>
            <consortium name="The Broad Institute Genome Sequencing Center for Infectious Disease"/>
            <person name="Wu L."/>
            <person name="Ma J."/>
        </authorList>
    </citation>
    <scope>NUCLEOTIDE SEQUENCE [LARGE SCALE GENOMIC DNA]</scope>
    <source>
        <strain evidence="5 6">JCM 9383</strain>
    </source>
</reference>
<dbReference type="SUPFAM" id="SSF53850">
    <property type="entry name" value="Periplasmic binding protein-like II"/>
    <property type="match status" value="1"/>
</dbReference>
<dbReference type="Proteomes" id="UP001500979">
    <property type="component" value="Unassembled WGS sequence"/>
</dbReference>
<comment type="caution">
    <text evidence="5">The sequence shown here is derived from an EMBL/GenBank/DDBJ whole genome shotgun (WGS) entry which is preliminary data.</text>
</comment>
<dbReference type="PANTHER" id="PTHR30061:SF50">
    <property type="entry name" value="MALTOSE_MALTODEXTRIN-BINDING PERIPLASMIC PROTEIN"/>
    <property type="match status" value="1"/>
</dbReference>
<evidence type="ECO:0000256" key="4">
    <source>
        <dbReference type="SAM" id="SignalP"/>
    </source>
</evidence>
<evidence type="ECO:0000313" key="6">
    <source>
        <dbReference type="Proteomes" id="UP001500979"/>
    </source>
</evidence>
<dbReference type="Gene3D" id="3.40.190.10">
    <property type="entry name" value="Periplasmic binding protein-like II"/>
    <property type="match status" value="2"/>
</dbReference>
<keyword evidence="3 4" id="KW-0732">Signal</keyword>
<feature type="signal peptide" evidence="4">
    <location>
        <begin position="1"/>
        <end position="30"/>
    </location>
</feature>
<name>A0ABN3VGQ8_9PSEU</name>
<evidence type="ECO:0000313" key="5">
    <source>
        <dbReference type="EMBL" id="GAA2799490.1"/>
    </source>
</evidence>
<dbReference type="Pfam" id="PF13416">
    <property type="entry name" value="SBP_bac_8"/>
    <property type="match status" value="1"/>
</dbReference>
<accession>A0ABN3VGQ8</accession>
<gene>
    <name evidence="5" type="ORF">GCM10010470_38220</name>
</gene>
<keyword evidence="6" id="KW-1185">Reference proteome</keyword>
<organism evidence="5 6">
    <name type="scientific">Saccharopolyspora taberi</name>
    <dbReference type="NCBI Taxonomy" id="60895"/>
    <lineage>
        <taxon>Bacteria</taxon>
        <taxon>Bacillati</taxon>
        <taxon>Actinomycetota</taxon>
        <taxon>Actinomycetes</taxon>
        <taxon>Pseudonocardiales</taxon>
        <taxon>Pseudonocardiaceae</taxon>
        <taxon>Saccharopolyspora</taxon>
    </lineage>
</organism>
<feature type="chain" id="PRO_5046533129" evidence="4">
    <location>
        <begin position="31"/>
        <end position="412"/>
    </location>
</feature>
<dbReference type="InterPro" id="IPR006059">
    <property type="entry name" value="SBP"/>
</dbReference>
<dbReference type="RefSeq" id="WP_344681575.1">
    <property type="nucleotide sequence ID" value="NZ_BAAAUX010000016.1"/>
</dbReference>
<evidence type="ECO:0000256" key="1">
    <source>
        <dbReference type="ARBA" id="ARBA00008520"/>
    </source>
</evidence>
<protein>
    <submittedName>
        <fullName evidence="5">Extracellular solute-binding protein</fullName>
    </submittedName>
</protein>
<dbReference type="PROSITE" id="PS51257">
    <property type="entry name" value="PROKAR_LIPOPROTEIN"/>
    <property type="match status" value="1"/>
</dbReference>
<proteinExistence type="inferred from homology"/>
<evidence type="ECO:0000256" key="2">
    <source>
        <dbReference type="ARBA" id="ARBA00022448"/>
    </source>
</evidence>
<comment type="similarity">
    <text evidence="1">Belongs to the bacterial solute-binding protein 1 family.</text>
</comment>
<dbReference type="PANTHER" id="PTHR30061">
    <property type="entry name" value="MALTOSE-BINDING PERIPLASMIC PROTEIN"/>
    <property type="match status" value="1"/>
</dbReference>
<keyword evidence="2" id="KW-0813">Transport</keyword>